<sequence length="53" mass="5649">MKKAAGVKHDALEPMAGKASTKADEPPYSGSIADAKPDNFLSRRCFVTLDAQI</sequence>
<protein>
    <submittedName>
        <fullName evidence="2">Uncharacterized protein</fullName>
    </submittedName>
</protein>
<evidence type="ECO:0000313" key="2">
    <source>
        <dbReference type="EMBL" id="NMH64916.1"/>
    </source>
</evidence>
<dbReference type="RefSeq" id="WP_169563581.1">
    <property type="nucleotide sequence ID" value="NZ_JAAXYH010000003.1"/>
</dbReference>
<feature type="region of interest" description="Disordered" evidence="1">
    <location>
        <begin position="1"/>
        <end position="34"/>
    </location>
</feature>
<reference evidence="2" key="1">
    <citation type="submission" date="2020-04" db="EMBL/GenBank/DDBJ databases">
        <title>Description of Shewanella salipaludis sp. nov., isolated from a salt marsh.</title>
        <authorList>
            <person name="Park S."/>
            <person name="Yoon J.-H."/>
        </authorList>
    </citation>
    <scope>NUCLEOTIDE SEQUENCE</scope>
    <source>
        <strain evidence="2">SHSM-M6</strain>
    </source>
</reference>
<name>A0A972FSI2_9GAMM</name>
<dbReference type="Proteomes" id="UP000737113">
    <property type="component" value="Unassembled WGS sequence"/>
</dbReference>
<evidence type="ECO:0000256" key="1">
    <source>
        <dbReference type="SAM" id="MobiDB-lite"/>
    </source>
</evidence>
<proteinExistence type="predicted"/>
<organism evidence="2 3">
    <name type="scientific">Shewanella salipaludis</name>
    <dbReference type="NCBI Taxonomy" id="2723052"/>
    <lineage>
        <taxon>Bacteria</taxon>
        <taxon>Pseudomonadati</taxon>
        <taxon>Pseudomonadota</taxon>
        <taxon>Gammaproteobacteria</taxon>
        <taxon>Alteromonadales</taxon>
        <taxon>Shewanellaceae</taxon>
        <taxon>Shewanella</taxon>
    </lineage>
</organism>
<comment type="caution">
    <text evidence="2">The sequence shown here is derived from an EMBL/GenBank/DDBJ whole genome shotgun (WGS) entry which is preliminary data.</text>
</comment>
<keyword evidence="3" id="KW-1185">Reference proteome</keyword>
<dbReference type="AlphaFoldDB" id="A0A972FSI2"/>
<accession>A0A972FSI2</accession>
<gene>
    <name evidence="2" type="ORF">HC757_06990</name>
</gene>
<evidence type="ECO:0000313" key="3">
    <source>
        <dbReference type="Proteomes" id="UP000737113"/>
    </source>
</evidence>
<dbReference type="EMBL" id="JAAXYH010000003">
    <property type="protein sequence ID" value="NMH64916.1"/>
    <property type="molecule type" value="Genomic_DNA"/>
</dbReference>